<evidence type="ECO:0000256" key="2">
    <source>
        <dbReference type="ARBA" id="ARBA00023315"/>
    </source>
</evidence>
<dbReference type="GO" id="GO:0016746">
    <property type="term" value="F:acyltransferase activity"/>
    <property type="evidence" value="ECO:0007669"/>
    <property type="project" value="UniProtKB-KW"/>
</dbReference>
<dbReference type="GO" id="GO:0016787">
    <property type="term" value="F:hydrolase activity"/>
    <property type="evidence" value="ECO:0007669"/>
    <property type="project" value="UniProtKB-KW"/>
</dbReference>
<feature type="domain" description="Poly-beta-hydroxybutyrate polymerase N-terminal" evidence="4">
    <location>
        <begin position="53"/>
        <end position="93"/>
    </location>
</feature>
<name>A0A947GD61_9HYPH</name>
<gene>
    <name evidence="5" type="ORF">KL771_13640</name>
</gene>
<dbReference type="PANTHER" id="PTHR36837">
    <property type="entry name" value="POLY(3-HYDROXYALKANOATE) POLYMERASE SUBUNIT PHAC"/>
    <property type="match status" value="1"/>
</dbReference>
<dbReference type="GO" id="GO:0042619">
    <property type="term" value="P:poly-hydroxybutyrate biosynthetic process"/>
    <property type="evidence" value="ECO:0007669"/>
    <property type="project" value="InterPro"/>
</dbReference>
<feature type="domain" description="Poly-beta-hydroxybutyrate polymerase N-terminal" evidence="3">
    <location>
        <begin position="131"/>
        <end position="299"/>
    </location>
</feature>
<dbReference type="InterPro" id="IPR051321">
    <property type="entry name" value="PHA/PHB_synthase"/>
</dbReference>
<dbReference type="AlphaFoldDB" id="A0A947GD61"/>
<evidence type="ECO:0000313" key="5">
    <source>
        <dbReference type="EMBL" id="MBT9290507.1"/>
    </source>
</evidence>
<keyword evidence="5" id="KW-0378">Hydrolase</keyword>
<protein>
    <submittedName>
        <fullName evidence="5">Alpha/beta fold hydrolase</fullName>
    </submittedName>
</protein>
<evidence type="ECO:0000313" key="6">
    <source>
        <dbReference type="Proteomes" id="UP000766595"/>
    </source>
</evidence>
<reference evidence="5 6" key="1">
    <citation type="submission" date="2021-06" db="EMBL/GenBank/DDBJ databases">
        <authorList>
            <person name="Grouzdev D.S."/>
            <person name="Koziaeva V."/>
        </authorList>
    </citation>
    <scope>NUCLEOTIDE SEQUENCE [LARGE SCALE GENOMIC DNA]</scope>
    <source>
        <strain evidence="5 6">22</strain>
    </source>
</reference>
<keyword evidence="6" id="KW-1185">Reference proteome</keyword>
<evidence type="ECO:0000259" key="4">
    <source>
        <dbReference type="Pfam" id="PF12551"/>
    </source>
</evidence>
<accession>A0A947GD61</accession>
<dbReference type="InterPro" id="IPR010941">
    <property type="entry name" value="PhaC_N"/>
</dbReference>
<dbReference type="SUPFAM" id="SSF53474">
    <property type="entry name" value="alpha/beta-Hydrolases"/>
    <property type="match status" value="1"/>
</dbReference>
<keyword evidence="2" id="KW-0012">Acyltransferase</keyword>
<organism evidence="5 6">
    <name type="scientific">Prosthecodimorpha staleyi</name>
    <dbReference type="NCBI Taxonomy" id="2840188"/>
    <lineage>
        <taxon>Bacteria</taxon>
        <taxon>Pseudomonadati</taxon>
        <taxon>Pseudomonadota</taxon>
        <taxon>Alphaproteobacteria</taxon>
        <taxon>Hyphomicrobiales</taxon>
        <taxon>Ancalomicrobiaceae</taxon>
        <taxon>Prosthecodimorpha</taxon>
    </lineage>
</organism>
<dbReference type="EMBL" id="JAHHZF010000006">
    <property type="protein sequence ID" value="MBT9290507.1"/>
    <property type="molecule type" value="Genomic_DNA"/>
</dbReference>
<proteinExistence type="predicted"/>
<evidence type="ECO:0000259" key="3">
    <source>
        <dbReference type="Pfam" id="PF07167"/>
    </source>
</evidence>
<dbReference type="Pfam" id="PF12551">
    <property type="entry name" value="PHBC_N"/>
    <property type="match status" value="1"/>
</dbReference>
<dbReference type="InterPro" id="IPR029058">
    <property type="entry name" value="AB_hydrolase_fold"/>
</dbReference>
<comment type="caution">
    <text evidence="5">The sequence shown here is derived from an EMBL/GenBank/DDBJ whole genome shotgun (WGS) entry which is preliminary data.</text>
</comment>
<sequence>MPPAEGAAPPVPAEAVAPAAKAIEAAPTIGPAAGLALHLPIPRVDSFAARTVADVVDRASHAAAARLTAGLSPAALTLAALDWSLHLASSPGKTMSLVESAWRKQAEFGRFALGCALGQRGQQTCVEPAPQDRRFASADWKAPPYSIAAQAFLLTEQWWKEATTGVRGVSAHHERVAEFAARQLLDMMAPSNFPASNPDVIRHTIEEGGANLRRGMENFADDVARAIGGQPPSGTEAFTPGRTVAVTPGKVIYRNRLIELIQYEPSTATVRPEPILIVPAWIMKYYILDLSPENSMVRHLVDAGFTVFMISWKNPTEEDRDLGFEDYRRLGIEAALDAIEAVMPGRRVHATGYCIGGTLLAAAAAAEPANGRGRFASHTFLAAQTDFHEAGELTLFIDESQLAFLEDMMWERGFLDTKQMAGAFQMLRSNDLVWSRMVREYMLGERPALNDLMAWNADATRMPFRMHTEYLKGLFLHNDLAEGRHRVDGRAVALEDIKVPIFAVGTETDHVAPWRSVYKINLLTDTEVTFLLTSGGHNAGIVSEPGHVGRGGRRHYRMATKGRDDIYAEPDRWLEETPTAEGSWWPAWFAWLAARSGEPVPPPPMGRALAAAPGSYVHGE</sequence>
<dbReference type="Gene3D" id="3.40.50.1820">
    <property type="entry name" value="alpha/beta hydrolase"/>
    <property type="match status" value="1"/>
</dbReference>
<dbReference type="PANTHER" id="PTHR36837:SF5">
    <property type="entry name" value="POLY-3-HYDROXYBUTYRATE SYNTHASE"/>
    <property type="match status" value="1"/>
</dbReference>
<evidence type="ECO:0000256" key="1">
    <source>
        <dbReference type="ARBA" id="ARBA00022679"/>
    </source>
</evidence>
<dbReference type="Proteomes" id="UP000766595">
    <property type="component" value="Unassembled WGS sequence"/>
</dbReference>
<dbReference type="InterPro" id="IPR022211">
    <property type="entry name" value="PHBC_N"/>
</dbReference>
<dbReference type="Pfam" id="PF07167">
    <property type="entry name" value="PhaC_N"/>
    <property type="match status" value="1"/>
</dbReference>
<keyword evidence="1" id="KW-0808">Transferase</keyword>